<dbReference type="Proteomes" id="UP000054928">
    <property type="component" value="Unassembled WGS sequence"/>
</dbReference>
<evidence type="ECO:0000313" key="1">
    <source>
        <dbReference type="EMBL" id="CEG45261.1"/>
    </source>
</evidence>
<dbReference type="EMBL" id="CCYD01001551">
    <property type="protein sequence ID" value="CEG45261.1"/>
    <property type="molecule type" value="Genomic_DNA"/>
</dbReference>
<keyword evidence="2" id="KW-1185">Reference proteome</keyword>
<dbReference type="GeneID" id="36396625"/>
<organism evidence="1 2">
    <name type="scientific">Plasmopara halstedii</name>
    <name type="common">Downy mildew of sunflower</name>
    <dbReference type="NCBI Taxonomy" id="4781"/>
    <lineage>
        <taxon>Eukaryota</taxon>
        <taxon>Sar</taxon>
        <taxon>Stramenopiles</taxon>
        <taxon>Oomycota</taxon>
        <taxon>Peronosporomycetes</taxon>
        <taxon>Peronosporales</taxon>
        <taxon>Peronosporaceae</taxon>
        <taxon>Plasmopara</taxon>
    </lineage>
</organism>
<proteinExistence type="predicted"/>
<dbReference type="AlphaFoldDB" id="A0A0P1AW05"/>
<reference evidence="2" key="1">
    <citation type="submission" date="2014-09" db="EMBL/GenBank/DDBJ databases">
        <authorList>
            <person name="Sharma Rahul"/>
            <person name="Thines Marco"/>
        </authorList>
    </citation>
    <scope>NUCLEOTIDE SEQUENCE [LARGE SCALE GENOMIC DNA]</scope>
</reference>
<dbReference type="RefSeq" id="XP_024581630.1">
    <property type="nucleotide sequence ID" value="XM_024715986.1"/>
</dbReference>
<protein>
    <submittedName>
        <fullName evidence="1">Uncharacterized protein</fullName>
    </submittedName>
</protein>
<evidence type="ECO:0000313" key="2">
    <source>
        <dbReference type="Proteomes" id="UP000054928"/>
    </source>
</evidence>
<accession>A0A0P1AW05</accession>
<name>A0A0P1AW05_PLAHL</name>
<sequence>MEEALPRTHAQRIGTNAPPQSRPIKYLAVFLGDFKAATYNSIMYFTVLQLMYLGAFCKSVPYLSLALCLV</sequence>